<reference evidence="1" key="1">
    <citation type="submission" date="2023-04" db="EMBL/GenBank/DDBJ databases">
        <title>Phytophthora fragariaefolia NBRC 109709.</title>
        <authorList>
            <person name="Ichikawa N."/>
            <person name="Sato H."/>
            <person name="Tonouchi N."/>
        </authorList>
    </citation>
    <scope>NUCLEOTIDE SEQUENCE</scope>
    <source>
        <strain evidence="1">NBRC 109709</strain>
    </source>
</reference>
<sequence>MFMLKLNIQGRARVESIGDGEMAFSMTSEHAAHNSCRPFWPIDNLIASSRSPRLGTPRIATFTSELFLGYVFSKLQQYNVGASTKASSGMLIQHNELIFEKDSSTYRKQYAA</sequence>
<organism evidence="1 2">
    <name type="scientific">Phytophthora fragariaefolia</name>
    <dbReference type="NCBI Taxonomy" id="1490495"/>
    <lineage>
        <taxon>Eukaryota</taxon>
        <taxon>Sar</taxon>
        <taxon>Stramenopiles</taxon>
        <taxon>Oomycota</taxon>
        <taxon>Peronosporomycetes</taxon>
        <taxon>Peronosporales</taxon>
        <taxon>Peronosporaceae</taxon>
        <taxon>Phytophthora</taxon>
    </lineage>
</organism>
<dbReference type="AlphaFoldDB" id="A0A9W7CHX0"/>
<name>A0A9W7CHX0_9STRA</name>
<gene>
    <name evidence="1" type="ORF">Pfra01_000829000</name>
</gene>
<dbReference type="EMBL" id="BSXT01000739">
    <property type="protein sequence ID" value="GMF33427.1"/>
    <property type="molecule type" value="Genomic_DNA"/>
</dbReference>
<comment type="caution">
    <text evidence="1">The sequence shown here is derived from an EMBL/GenBank/DDBJ whole genome shotgun (WGS) entry which is preliminary data.</text>
</comment>
<accession>A0A9W7CHX0</accession>
<proteinExistence type="predicted"/>
<keyword evidence="2" id="KW-1185">Reference proteome</keyword>
<dbReference type="Proteomes" id="UP001165121">
    <property type="component" value="Unassembled WGS sequence"/>
</dbReference>
<protein>
    <submittedName>
        <fullName evidence="1">Unnamed protein product</fullName>
    </submittedName>
</protein>
<evidence type="ECO:0000313" key="1">
    <source>
        <dbReference type="EMBL" id="GMF33427.1"/>
    </source>
</evidence>
<evidence type="ECO:0000313" key="2">
    <source>
        <dbReference type="Proteomes" id="UP001165121"/>
    </source>
</evidence>